<keyword evidence="3" id="KW-0687">Ribonucleoprotein</keyword>
<keyword evidence="2" id="KW-0689">Ribosomal protein</keyword>
<dbReference type="PANTHER" id="PTHR13528:SF2">
    <property type="entry name" value="LARGE RIBOSOMAL SUBUNIT PROTEIN BL28M"/>
    <property type="match status" value="1"/>
</dbReference>
<dbReference type="EMBL" id="HBEB01007835">
    <property type="protein sequence ID" value="CAD8270746.1"/>
    <property type="molecule type" value="Transcribed_RNA"/>
</dbReference>
<evidence type="ECO:0000256" key="1">
    <source>
        <dbReference type="ARBA" id="ARBA00008760"/>
    </source>
</evidence>
<dbReference type="HAMAP" id="MF_00373">
    <property type="entry name" value="Ribosomal_bL28"/>
    <property type="match status" value="1"/>
</dbReference>
<comment type="similarity">
    <text evidence="1">Belongs to the bacterial ribosomal protein bL28 family.</text>
</comment>
<dbReference type="GO" id="GO:0003735">
    <property type="term" value="F:structural constituent of ribosome"/>
    <property type="evidence" value="ECO:0007669"/>
    <property type="project" value="InterPro"/>
</dbReference>
<gene>
    <name evidence="5" type="ORF">KFE25_010475</name>
    <name evidence="4" type="ORF">PLUT1463_LOCUS5060</name>
</gene>
<reference evidence="4" key="1">
    <citation type="submission" date="2021-01" db="EMBL/GenBank/DDBJ databases">
        <authorList>
            <person name="Corre E."/>
            <person name="Pelletier E."/>
            <person name="Niang G."/>
            <person name="Scheremetjew M."/>
            <person name="Finn R."/>
            <person name="Kale V."/>
            <person name="Holt S."/>
            <person name="Cochrane G."/>
            <person name="Meng A."/>
            <person name="Brown T."/>
            <person name="Cohen L."/>
        </authorList>
    </citation>
    <scope>NUCLEOTIDE SEQUENCE</scope>
    <source>
        <strain evidence="4">RCC1537</strain>
    </source>
</reference>
<sequence>MASMVKALCTSWRAAAMARPTAIGALCASVFTRGLAFCHRARRGLYAGRGINFGNNVSFSKRRTKMRQLPNVQPASFYSQTLGRVLKFRATTHAIRCVDKAGDIDRWLLKSPNSLILNPQAIALKKKIKRIKGRAAGLAALAASPDGQPAGIAS</sequence>
<dbReference type="Pfam" id="PF00830">
    <property type="entry name" value="Ribosomal_L28"/>
    <property type="match status" value="1"/>
</dbReference>
<dbReference type="SUPFAM" id="SSF143800">
    <property type="entry name" value="L28p-like"/>
    <property type="match status" value="1"/>
</dbReference>
<evidence type="ECO:0000313" key="5">
    <source>
        <dbReference type="EMBL" id="KAG8461288.1"/>
    </source>
</evidence>
<organism evidence="4">
    <name type="scientific">Diacronema lutheri</name>
    <name type="common">Unicellular marine alga</name>
    <name type="synonym">Monochrysis lutheri</name>
    <dbReference type="NCBI Taxonomy" id="2081491"/>
    <lineage>
        <taxon>Eukaryota</taxon>
        <taxon>Haptista</taxon>
        <taxon>Haptophyta</taxon>
        <taxon>Pavlovophyceae</taxon>
        <taxon>Pavlovales</taxon>
        <taxon>Pavlovaceae</taxon>
        <taxon>Diacronema</taxon>
    </lineage>
</organism>
<dbReference type="PANTHER" id="PTHR13528">
    <property type="entry name" value="39S RIBOSOMAL PROTEIN L28, MITOCHONDRIAL"/>
    <property type="match status" value="1"/>
</dbReference>
<proteinExistence type="inferred from homology"/>
<dbReference type="OMA" id="KFRATTH"/>
<accession>A0A7R9YIT9</accession>
<evidence type="ECO:0000256" key="2">
    <source>
        <dbReference type="ARBA" id="ARBA00022980"/>
    </source>
</evidence>
<dbReference type="GO" id="GO:0005762">
    <property type="term" value="C:mitochondrial large ribosomal subunit"/>
    <property type="evidence" value="ECO:0007669"/>
    <property type="project" value="TreeGrafter"/>
</dbReference>
<name>A0A7R9YIT9_DIALT</name>
<dbReference type="InterPro" id="IPR034704">
    <property type="entry name" value="Ribosomal_bL28/bL31-like_sf"/>
</dbReference>
<dbReference type="InterPro" id="IPR026569">
    <property type="entry name" value="Ribosomal_bL28"/>
</dbReference>
<dbReference type="InterPro" id="IPR037147">
    <property type="entry name" value="Ribosomal_bL28_sf"/>
</dbReference>
<evidence type="ECO:0000313" key="6">
    <source>
        <dbReference type="Proteomes" id="UP000751190"/>
    </source>
</evidence>
<reference evidence="5" key="2">
    <citation type="submission" date="2021-05" db="EMBL/GenBank/DDBJ databases">
        <title>The genome of the haptophyte Pavlova lutheri (Diacronema luteri, Pavlovales) - a model for lipid biosynthesis in eukaryotic algae.</title>
        <authorList>
            <person name="Hulatt C.J."/>
            <person name="Posewitz M.C."/>
        </authorList>
    </citation>
    <scope>NUCLEOTIDE SEQUENCE</scope>
    <source>
        <strain evidence="5">NIVA-4/92</strain>
    </source>
</reference>
<evidence type="ECO:0008006" key="7">
    <source>
        <dbReference type="Google" id="ProtNLM"/>
    </source>
</evidence>
<dbReference type="AlphaFoldDB" id="A0A7R9YIT9"/>
<protein>
    <recommendedName>
        <fullName evidence="7">50S ribosomal protein L28</fullName>
    </recommendedName>
</protein>
<keyword evidence="6" id="KW-1185">Reference proteome</keyword>
<dbReference type="Proteomes" id="UP000751190">
    <property type="component" value="Unassembled WGS sequence"/>
</dbReference>
<dbReference type="OrthoDB" id="361870at2759"/>
<evidence type="ECO:0000256" key="3">
    <source>
        <dbReference type="ARBA" id="ARBA00023274"/>
    </source>
</evidence>
<evidence type="ECO:0000313" key="4">
    <source>
        <dbReference type="EMBL" id="CAD8270746.1"/>
    </source>
</evidence>
<dbReference type="EMBL" id="JAGTXO010000026">
    <property type="protein sequence ID" value="KAG8461288.1"/>
    <property type="molecule type" value="Genomic_DNA"/>
</dbReference>
<dbReference type="Gene3D" id="2.30.170.40">
    <property type="entry name" value="Ribosomal protein L28/L24"/>
    <property type="match status" value="1"/>
</dbReference>